<dbReference type="AlphaFoldDB" id="A0A848AXR1"/>
<proteinExistence type="predicted"/>
<dbReference type="InterPro" id="IPR001661">
    <property type="entry name" value="Glyco_hydro_37"/>
</dbReference>
<dbReference type="SUPFAM" id="SSF48208">
    <property type="entry name" value="Six-hairpin glycosidases"/>
    <property type="match status" value="1"/>
</dbReference>
<accession>A0A848AXR1</accession>
<comment type="caution">
    <text evidence="2">The sequence shown here is derived from an EMBL/GenBank/DDBJ whole genome shotgun (WGS) entry which is preliminary data.</text>
</comment>
<dbReference type="InterPro" id="IPR008928">
    <property type="entry name" value="6-hairpin_glycosidase_sf"/>
</dbReference>
<evidence type="ECO:0000259" key="1">
    <source>
        <dbReference type="Pfam" id="PF22422"/>
    </source>
</evidence>
<dbReference type="Pfam" id="PF22422">
    <property type="entry name" value="MGH1-like_GH"/>
    <property type="match status" value="1"/>
</dbReference>
<dbReference type="Proteomes" id="UP000576225">
    <property type="component" value="Unassembled WGS sequence"/>
</dbReference>
<protein>
    <recommendedName>
        <fullName evidence="1">Mannosylglycerate hydrolase MGH1-like glycoside hydrolase domain-containing protein</fullName>
    </recommendedName>
</protein>
<dbReference type="Gene3D" id="1.50.10.10">
    <property type="match status" value="1"/>
</dbReference>
<feature type="domain" description="Mannosylglycerate hydrolase MGH1-like glycoside hydrolase" evidence="1">
    <location>
        <begin position="312"/>
        <end position="632"/>
    </location>
</feature>
<name>A0A848AXR1_9BACT</name>
<evidence type="ECO:0000313" key="2">
    <source>
        <dbReference type="EMBL" id="NMD86857.1"/>
    </source>
</evidence>
<dbReference type="PANTHER" id="PTHR23403:SF1">
    <property type="entry name" value="TREHALASE"/>
    <property type="match status" value="1"/>
</dbReference>
<dbReference type="EMBL" id="JABAEW010000015">
    <property type="protein sequence ID" value="NMD86857.1"/>
    <property type="molecule type" value="Genomic_DNA"/>
</dbReference>
<sequence>MERHHNQIDLFLHNCFSGDSAETCYVDQGSHLGLAFCRDTMGIGEICPRGLLNLRETLTAPGLRFLLEWDGLTKPVPVTGISLSTDAGGVTVSGVAAVGETVLRMRLQVTAASFNYYRMRLEMSSCGKEYVTACRVFGAGCWAAAFTHREITELPDRTVVFAASQTDRKVEQLSGISEDWCASWRWSGLAPMRLLSAPAGLDWLIDLGRVEPDRPLEFALQAENRPWEKRLEWNICVDFSKPFDDVFQMAAQRILARMKRLPGQERAGFRREIRAAMILNRSIYQGGSFGRWSGRHGSFCMPCGWASTVFFWDSVFGSLGLGEFDSELAEEALETVFAFQRQDGNVPTHSYEYCPGSTFLPQAPIFGWGVTRLYEKCGNLEFVRKILPHIRGVFDWYTLTQDHDRDGLAEIRFTGQIADDAPQYDNYIAHVRGTITGWNIFLPPVASVALNSFLYADAGFLAGLYRLTGDESSAREVENRVTHIPERLLKICYDRETDYFHDYDHNLQTFNRCRVLTSLLPIWAGMPFEPEFQDRLICENLFKSTRFGGNLPLPYVSRDDQAYDPRGYWRGRIWPHLSLWILELLWQNGYRDEADKMADQLLENVLNREEVIRENYFSGTEPGGGEPDFQWSGAVYLLLANRRYRIEKME</sequence>
<dbReference type="GO" id="GO:0005993">
    <property type="term" value="P:trehalose catabolic process"/>
    <property type="evidence" value="ECO:0007669"/>
    <property type="project" value="TreeGrafter"/>
</dbReference>
<reference evidence="2 3" key="1">
    <citation type="submission" date="2020-04" db="EMBL/GenBank/DDBJ databases">
        <authorList>
            <person name="Hitch T.C.A."/>
            <person name="Wylensek D."/>
            <person name="Clavel T."/>
        </authorList>
    </citation>
    <scope>NUCLEOTIDE SEQUENCE [LARGE SCALE GENOMIC DNA]</scope>
    <source>
        <strain evidence="2 3">COR2-253-APC-1A</strain>
    </source>
</reference>
<gene>
    <name evidence="2" type="ORF">HF882_09700</name>
</gene>
<dbReference type="PANTHER" id="PTHR23403">
    <property type="entry name" value="TREHALASE"/>
    <property type="match status" value="1"/>
</dbReference>
<dbReference type="RefSeq" id="WP_168962459.1">
    <property type="nucleotide sequence ID" value="NZ_JABAEW010000015.1"/>
</dbReference>
<dbReference type="InterPro" id="IPR012341">
    <property type="entry name" value="6hp_glycosidase-like_sf"/>
</dbReference>
<dbReference type="InterPro" id="IPR054491">
    <property type="entry name" value="MGH1-like_GH"/>
</dbReference>
<dbReference type="GO" id="GO:0004555">
    <property type="term" value="F:alpha,alpha-trehalase activity"/>
    <property type="evidence" value="ECO:0007669"/>
    <property type="project" value="InterPro"/>
</dbReference>
<evidence type="ECO:0000313" key="3">
    <source>
        <dbReference type="Proteomes" id="UP000576225"/>
    </source>
</evidence>
<organism evidence="2 3">
    <name type="scientific">Victivallis vadensis</name>
    <dbReference type="NCBI Taxonomy" id="172901"/>
    <lineage>
        <taxon>Bacteria</taxon>
        <taxon>Pseudomonadati</taxon>
        <taxon>Lentisphaerota</taxon>
        <taxon>Lentisphaeria</taxon>
        <taxon>Victivallales</taxon>
        <taxon>Victivallaceae</taxon>
        <taxon>Victivallis</taxon>
    </lineage>
</organism>